<evidence type="ECO:0000256" key="3">
    <source>
        <dbReference type="ARBA" id="ARBA00022679"/>
    </source>
</evidence>
<dbReference type="InterPro" id="IPR027391">
    <property type="entry name" value="Nol1_Nop2_Fmu_2"/>
</dbReference>
<dbReference type="PROSITE" id="PS51686">
    <property type="entry name" value="SAM_MT_RSMB_NOP"/>
    <property type="match status" value="1"/>
</dbReference>
<dbReference type="Pfam" id="PF17126">
    <property type="entry name" value="RsmF_methylt_CI"/>
    <property type="match status" value="1"/>
</dbReference>
<comment type="caution">
    <text evidence="6">Lacks conserved residue(s) required for the propagation of feature annotation.</text>
</comment>
<dbReference type="InterPro" id="IPR029063">
    <property type="entry name" value="SAM-dependent_MTases_sf"/>
</dbReference>
<dbReference type="PANTHER" id="PTHR22807">
    <property type="entry name" value="NOP2 YEAST -RELATED NOL1/NOP2/FMU SUN DOMAIN-CONTAINING"/>
    <property type="match status" value="1"/>
</dbReference>
<keyword evidence="2 6" id="KW-0489">Methyltransferase</keyword>
<comment type="similarity">
    <text evidence="6">Belongs to the class I-like SAM-binding methyltransferase superfamily. RsmB/NOP family.</text>
</comment>
<evidence type="ECO:0000256" key="2">
    <source>
        <dbReference type="ARBA" id="ARBA00022603"/>
    </source>
</evidence>
<evidence type="ECO:0000313" key="8">
    <source>
        <dbReference type="EMBL" id="BCJ85044.1"/>
    </source>
</evidence>
<name>A0A7I8D4N3_9BACL</name>
<evidence type="ECO:0000256" key="5">
    <source>
        <dbReference type="ARBA" id="ARBA00022884"/>
    </source>
</evidence>
<dbReference type="CDD" id="cd02440">
    <property type="entry name" value="AdoMet_MTases"/>
    <property type="match status" value="1"/>
</dbReference>
<dbReference type="GO" id="GO:0008173">
    <property type="term" value="F:RNA methyltransferase activity"/>
    <property type="evidence" value="ECO:0007669"/>
    <property type="project" value="InterPro"/>
</dbReference>
<dbReference type="InterPro" id="IPR031341">
    <property type="entry name" value="Methyltr_RsmF_N"/>
</dbReference>
<feature type="active site" description="Nucleophile" evidence="6">
    <location>
        <position position="233"/>
    </location>
</feature>
<feature type="binding site" evidence="6">
    <location>
        <position position="180"/>
    </location>
    <ligand>
        <name>S-adenosyl-L-methionine</name>
        <dbReference type="ChEBI" id="CHEBI:59789"/>
    </ligand>
</feature>
<keyword evidence="3 6" id="KW-0808">Transferase</keyword>
<dbReference type="EMBL" id="AP023366">
    <property type="protein sequence ID" value="BCJ85044.1"/>
    <property type="molecule type" value="Genomic_DNA"/>
</dbReference>
<keyword evidence="9" id="KW-1185">Reference proteome</keyword>
<feature type="binding site" evidence="6">
    <location>
        <position position="135"/>
    </location>
    <ligand>
        <name>S-adenosyl-L-methionine</name>
        <dbReference type="ChEBI" id="CHEBI:59789"/>
    </ligand>
</feature>
<dbReference type="InterPro" id="IPR049560">
    <property type="entry name" value="MeTrfase_RsmB-F_NOP2_cat"/>
</dbReference>
<dbReference type="Proteomes" id="UP000593802">
    <property type="component" value="Chromosome"/>
</dbReference>
<evidence type="ECO:0000313" key="9">
    <source>
        <dbReference type="Proteomes" id="UP000593802"/>
    </source>
</evidence>
<dbReference type="Gene3D" id="3.30.70.1170">
    <property type="entry name" value="Sun protein, domain 3"/>
    <property type="match status" value="1"/>
</dbReference>
<dbReference type="GO" id="GO:0001510">
    <property type="term" value="P:RNA methylation"/>
    <property type="evidence" value="ECO:0007669"/>
    <property type="project" value="InterPro"/>
</dbReference>
<dbReference type="PANTHER" id="PTHR22807:SF30">
    <property type="entry name" value="28S RRNA (CYTOSINE(4447)-C(5))-METHYLTRANSFERASE-RELATED"/>
    <property type="match status" value="1"/>
</dbReference>
<organism evidence="8 9">
    <name type="scientific">Effusibacillus dendaii</name>
    <dbReference type="NCBI Taxonomy" id="2743772"/>
    <lineage>
        <taxon>Bacteria</taxon>
        <taxon>Bacillati</taxon>
        <taxon>Bacillota</taxon>
        <taxon>Bacilli</taxon>
        <taxon>Bacillales</taxon>
        <taxon>Alicyclobacillaceae</taxon>
        <taxon>Effusibacillus</taxon>
    </lineage>
</organism>
<dbReference type="AlphaFoldDB" id="A0A7I8D4N3"/>
<dbReference type="CDD" id="cd21147">
    <property type="entry name" value="RsmF_methylt_CTD1"/>
    <property type="match status" value="1"/>
</dbReference>
<dbReference type="Pfam" id="PF17125">
    <property type="entry name" value="Methyltr_RsmF_N"/>
    <property type="match status" value="1"/>
</dbReference>
<protein>
    <submittedName>
        <fullName evidence="8">Methylase</fullName>
    </submittedName>
</protein>
<dbReference type="GO" id="GO:0003723">
    <property type="term" value="F:RNA binding"/>
    <property type="evidence" value="ECO:0007669"/>
    <property type="project" value="UniProtKB-UniRule"/>
</dbReference>
<feature type="domain" description="SAM-dependent MTase RsmB/NOP-type" evidence="7">
    <location>
        <begin position="19"/>
        <end position="307"/>
    </location>
</feature>
<evidence type="ECO:0000256" key="4">
    <source>
        <dbReference type="ARBA" id="ARBA00022691"/>
    </source>
</evidence>
<dbReference type="InterPro" id="IPR023267">
    <property type="entry name" value="RCMT"/>
</dbReference>
<keyword evidence="1" id="KW-0963">Cytoplasm</keyword>
<sequence length="478" mass="53876">MTNQLPASFIQKMSHLLGEEADAFLTSYQQARLHGLRVNTLKLSANQFAARSPFSVEPVAWCESGFYYDESSRPGKHPYHAAGVYYIQEPSAMAVAEVLQIEPGDRVLDLAAAPGGKATQAGQALQGQGLLVANEIHPARAKILSENIERMGIRNAIVTNEPPDRLAQRFPAFFDKMIVDAPCSGEGMFRKDDTAVEEWSQENVERCALRQDEILRYAAGMLKPGGTMVYSTCTFSPEENEQTILRFLWEHSDYELIPVPQAAYFMPGRTEWAAGTNKADFPLHFCCRLWPHRLRGEGHFLALLRRKTVIGESPLSSGTRTQKKNKQPKARPDTTVAWRLFQQFSAEHLRIEMPPAGFERLFLFGDQLYLLPESVPNLEKVKVIRPGWHLGTVKKDRFEPSHALALSLRAEEVRRTYDLDSRQPDDRAFIETYLHGDTLPYEGDPGWVLVTVDRFPLGWGKASGGQLKNHYPKGLRIP</sequence>
<dbReference type="RefSeq" id="WP_200759213.1">
    <property type="nucleotide sequence ID" value="NZ_AP023366.1"/>
</dbReference>
<dbReference type="Gene3D" id="2.30.130.60">
    <property type="match status" value="1"/>
</dbReference>
<keyword evidence="4 6" id="KW-0949">S-adenosyl-L-methionine</keyword>
<dbReference type="Pfam" id="PF13636">
    <property type="entry name" value="Methyltranf_PUA"/>
    <property type="match status" value="1"/>
</dbReference>
<dbReference type="Pfam" id="PF01189">
    <property type="entry name" value="Methyltr_RsmB-F"/>
    <property type="match status" value="1"/>
</dbReference>
<dbReference type="Gene3D" id="3.40.50.150">
    <property type="entry name" value="Vaccinia Virus protein VP39"/>
    <property type="match status" value="1"/>
</dbReference>
<accession>A0A7I8D4N3</accession>
<dbReference type="PRINTS" id="PR02008">
    <property type="entry name" value="RCMTFAMILY"/>
</dbReference>
<proteinExistence type="inferred from homology"/>
<feature type="binding site" evidence="6">
    <location>
        <begin position="111"/>
        <end position="117"/>
    </location>
    <ligand>
        <name>S-adenosyl-L-methionine</name>
        <dbReference type="ChEBI" id="CHEBI:59789"/>
    </ligand>
</feature>
<gene>
    <name evidence="8" type="ORF">skT53_00290</name>
</gene>
<dbReference type="KEGG" id="eff:skT53_00290"/>
<reference evidence="8 9" key="1">
    <citation type="submission" date="2020-08" db="EMBL/GenBank/DDBJ databases">
        <title>Complete Genome Sequence of Effusibacillus dendaii Strain skT53, Isolated from Farmland soil.</title>
        <authorList>
            <person name="Konishi T."/>
            <person name="Kawasaki H."/>
        </authorList>
    </citation>
    <scope>NUCLEOTIDE SEQUENCE [LARGE SCALE GENOMIC DNA]</scope>
    <source>
        <strain evidence="9">skT53</strain>
    </source>
</reference>
<dbReference type="SUPFAM" id="SSF53335">
    <property type="entry name" value="S-adenosyl-L-methionine-dependent methyltransferases"/>
    <property type="match status" value="1"/>
</dbReference>
<dbReference type="InterPro" id="IPR001678">
    <property type="entry name" value="MeTrfase_RsmB-F_NOP2_dom"/>
</dbReference>
<evidence type="ECO:0000256" key="6">
    <source>
        <dbReference type="PROSITE-ProRule" id="PRU01023"/>
    </source>
</evidence>
<dbReference type="InterPro" id="IPR031340">
    <property type="entry name" value="RsmF_methylt_CI"/>
</dbReference>
<keyword evidence="5 6" id="KW-0694">RNA-binding</keyword>
<evidence type="ECO:0000256" key="1">
    <source>
        <dbReference type="ARBA" id="ARBA00022490"/>
    </source>
</evidence>
<evidence type="ECO:0000259" key="7">
    <source>
        <dbReference type="PROSITE" id="PS51686"/>
    </source>
</evidence>